<dbReference type="GeneID" id="132799727"/>
<organism evidence="3 4">
    <name type="scientific">Ziziphus jujuba</name>
    <name type="common">Chinese jujube</name>
    <name type="synonym">Ziziphus sativa</name>
    <dbReference type="NCBI Taxonomy" id="326968"/>
    <lineage>
        <taxon>Eukaryota</taxon>
        <taxon>Viridiplantae</taxon>
        <taxon>Streptophyta</taxon>
        <taxon>Embryophyta</taxon>
        <taxon>Tracheophyta</taxon>
        <taxon>Spermatophyta</taxon>
        <taxon>Magnoliopsida</taxon>
        <taxon>eudicotyledons</taxon>
        <taxon>Gunneridae</taxon>
        <taxon>Pentapetalae</taxon>
        <taxon>rosids</taxon>
        <taxon>fabids</taxon>
        <taxon>Rosales</taxon>
        <taxon>Rhamnaceae</taxon>
        <taxon>Paliureae</taxon>
        <taxon>Ziziphus</taxon>
    </lineage>
</organism>
<feature type="domain" description="TIR" evidence="2">
    <location>
        <begin position="17"/>
        <end position="107"/>
    </location>
</feature>
<keyword evidence="3" id="KW-1185">Reference proteome</keyword>
<gene>
    <name evidence="4" type="primary">LOC132799727</name>
</gene>
<name>A0ABM3ZUN1_ZIZJJ</name>
<dbReference type="InterPro" id="IPR035897">
    <property type="entry name" value="Toll_tir_struct_dom_sf"/>
</dbReference>
<evidence type="ECO:0000259" key="2">
    <source>
        <dbReference type="PROSITE" id="PS50104"/>
    </source>
</evidence>
<sequence>MASSSSSYAAMIHPQEKKYRVFVSYRGVDTHDSFTSHLYIALRRKNIHTFIDDRVARGDEISPALLKAIKESKLSIVMPVFYRVDPSRVRKQKGNYAATFTKLKERF</sequence>
<accession>A0ABM3ZUN1</accession>
<dbReference type="SUPFAM" id="SSF52200">
    <property type="entry name" value="Toll/Interleukin receptor TIR domain"/>
    <property type="match status" value="1"/>
</dbReference>
<evidence type="ECO:0000313" key="3">
    <source>
        <dbReference type="Proteomes" id="UP001652623"/>
    </source>
</evidence>
<dbReference type="Proteomes" id="UP001652623">
    <property type="component" value="Chromosome 10"/>
</dbReference>
<dbReference type="RefSeq" id="XP_060668169.1">
    <property type="nucleotide sequence ID" value="XM_060812186.1"/>
</dbReference>
<proteinExistence type="predicted"/>
<dbReference type="SMART" id="SM00255">
    <property type="entry name" value="TIR"/>
    <property type="match status" value="1"/>
</dbReference>
<protein>
    <submittedName>
        <fullName evidence="4">Disease resistance protein RPV1-like</fullName>
    </submittedName>
</protein>
<dbReference type="Pfam" id="PF01582">
    <property type="entry name" value="TIR"/>
    <property type="match status" value="1"/>
</dbReference>
<dbReference type="InterPro" id="IPR000157">
    <property type="entry name" value="TIR_dom"/>
</dbReference>
<dbReference type="Gene3D" id="3.40.50.10140">
    <property type="entry name" value="Toll/interleukin-1 receptor homology (TIR) domain"/>
    <property type="match status" value="2"/>
</dbReference>
<reference evidence="4" key="1">
    <citation type="submission" date="2025-08" db="UniProtKB">
        <authorList>
            <consortium name="RefSeq"/>
        </authorList>
    </citation>
    <scope>IDENTIFICATION</scope>
    <source>
        <tissue evidence="4">Seedling</tissue>
    </source>
</reference>
<dbReference type="PROSITE" id="PS50104">
    <property type="entry name" value="TIR"/>
    <property type="match status" value="1"/>
</dbReference>
<keyword evidence="1" id="KW-0520">NAD</keyword>
<evidence type="ECO:0000256" key="1">
    <source>
        <dbReference type="ARBA" id="ARBA00023027"/>
    </source>
</evidence>
<dbReference type="PANTHER" id="PTHR32009:SF155">
    <property type="entry name" value="DISEASE RESISTANCE PROTEIN (TIR-NBS-LRR CLASS)"/>
    <property type="match status" value="1"/>
</dbReference>
<dbReference type="PANTHER" id="PTHR32009">
    <property type="entry name" value="TMV RESISTANCE PROTEIN N-LIKE"/>
    <property type="match status" value="1"/>
</dbReference>
<evidence type="ECO:0000313" key="4">
    <source>
        <dbReference type="RefSeq" id="XP_060668169.1"/>
    </source>
</evidence>